<dbReference type="AlphaFoldDB" id="A0A6A7BS35"/>
<reference evidence="1" key="1">
    <citation type="journal article" date="2020" name="Stud. Mycol.">
        <title>101 Dothideomycetes genomes: a test case for predicting lifestyles and emergence of pathogens.</title>
        <authorList>
            <person name="Haridas S."/>
            <person name="Albert R."/>
            <person name="Binder M."/>
            <person name="Bloem J."/>
            <person name="Labutti K."/>
            <person name="Salamov A."/>
            <person name="Andreopoulos B."/>
            <person name="Baker S."/>
            <person name="Barry K."/>
            <person name="Bills G."/>
            <person name="Bluhm B."/>
            <person name="Cannon C."/>
            <person name="Castanera R."/>
            <person name="Culley D."/>
            <person name="Daum C."/>
            <person name="Ezra D."/>
            <person name="Gonzalez J."/>
            <person name="Henrissat B."/>
            <person name="Kuo A."/>
            <person name="Liang C."/>
            <person name="Lipzen A."/>
            <person name="Lutzoni F."/>
            <person name="Magnuson J."/>
            <person name="Mondo S."/>
            <person name="Nolan M."/>
            <person name="Ohm R."/>
            <person name="Pangilinan J."/>
            <person name="Park H.-J."/>
            <person name="Ramirez L."/>
            <person name="Alfaro M."/>
            <person name="Sun H."/>
            <person name="Tritt A."/>
            <person name="Yoshinaga Y."/>
            <person name="Zwiers L.-H."/>
            <person name="Turgeon B."/>
            <person name="Goodwin S."/>
            <person name="Spatafora J."/>
            <person name="Crous P."/>
            <person name="Grigoriev I."/>
        </authorList>
    </citation>
    <scope>NUCLEOTIDE SEQUENCE</scope>
    <source>
        <strain evidence="1">CBS 480.64</strain>
    </source>
</reference>
<accession>A0A6A7BS35</accession>
<dbReference type="Proteomes" id="UP000799421">
    <property type="component" value="Unassembled WGS sequence"/>
</dbReference>
<evidence type="ECO:0000313" key="1">
    <source>
        <dbReference type="EMBL" id="KAF2857509.1"/>
    </source>
</evidence>
<sequence length="492" mass="54713">MSANKRTGDQALPPLMTNEGIQEHKTQIMSQQQAPTLQQISPTPHVQGVYPLQVHMPPQQHQQYPAPCSYAPQNQELAQMQEWDNTSRVMQANYTNAVKLVTVDEWGNQYGIWNYCGVQAQQQRQESRAAHQRQQKLGMPKYVQMHDVMKRKAQSEYDGQSVKQTRIRVHQHSQIQGGMYGSQRGQVYTQHVMGCGQHGLTGQQVPMVQLSQLGQQYQPGQQGQFSHQRQFGQHNQLGQQAQFGPQIGVGYHHPLGPKTYSQQMQTLERVFKPSPSSPTNTSRRTVTLKVGMACPMEFTLPAKSLGALIASHNATHGASSESTASATIHLPCADPTEVLAFIHWTRSGSILIATSREASALISIFGCSLDLMCPQYGIAAVLPFFMLGKTLEYPEDFIVEVFSRTDREDINGGVVPHIARRILVAMIAARTAGPGKRGLVIRVPVDERWGIECMMMLNTYMKNRGPVCDYPRSLMDMYGVAGRGDPFVEGGV</sequence>
<evidence type="ECO:0000313" key="2">
    <source>
        <dbReference type="Proteomes" id="UP000799421"/>
    </source>
</evidence>
<dbReference type="EMBL" id="MU006040">
    <property type="protein sequence ID" value="KAF2857509.1"/>
    <property type="molecule type" value="Genomic_DNA"/>
</dbReference>
<keyword evidence="2" id="KW-1185">Reference proteome</keyword>
<name>A0A6A7BS35_9PEZI</name>
<protein>
    <submittedName>
        <fullName evidence="1">Uncharacterized protein</fullName>
    </submittedName>
</protein>
<gene>
    <name evidence="1" type="ORF">K470DRAFT_291198</name>
</gene>
<proteinExistence type="predicted"/>
<organism evidence="1 2">
    <name type="scientific">Piedraia hortae CBS 480.64</name>
    <dbReference type="NCBI Taxonomy" id="1314780"/>
    <lineage>
        <taxon>Eukaryota</taxon>
        <taxon>Fungi</taxon>
        <taxon>Dikarya</taxon>
        <taxon>Ascomycota</taxon>
        <taxon>Pezizomycotina</taxon>
        <taxon>Dothideomycetes</taxon>
        <taxon>Dothideomycetidae</taxon>
        <taxon>Capnodiales</taxon>
        <taxon>Piedraiaceae</taxon>
        <taxon>Piedraia</taxon>
    </lineage>
</organism>
<dbReference type="OrthoDB" id="3912774at2759"/>